<evidence type="ECO:0000313" key="5">
    <source>
        <dbReference type="EMBL" id="KAJ9567847.1"/>
    </source>
</evidence>
<feature type="domain" description="DUF4218" evidence="3">
    <location>
        <begin position="654"/>
        <end position="766"/>
    </location>
</feature>
<dbReference type="Pfam" id="PF13963">
    <property type="entry name" value="Transpos_assoc"/>
    <property type="match status" value="1"/>
</dbReference>
<dbReference type="EMBL" id="JARYMX010000001">
    <property type="protein sequence ID" value="KAJ9567847.1"/>
    <property type="molecule type" value="Genomic_DNA"/>
</dbReference>
<evidence type="ECO:0000259" key="3">
    <source>
        <dbReference type="Pfam" id="PF13960"/>
    </source>
</evidence>
<protein>
    <recommendedName>
        <fullName evidence="7">Transposase</fullName>
    </recommendedName>
</protein>
<evidence type="ECO:0000259" key="2">
    <source>
        <dbReference type="Pfam" id="PF13952"/>
    </source>
</evidence>
<proteinExistence type="predicted"/>
<dbReference type="Pfam" id="PF02992">
    <property type="entry name" value="Transposase_21"/>
    <property type="match status" value="1"/>
</dbReference>
<gene>
    <name evidence="5" type="ORF">OSB04_003813</name>
</gene>
<reference evidence="5" key="1">
    <citation type="submission" date="2023-03" db="EMBL/GenBank/DDBJ databases">
        <title>Chromosome-scale reference genome and RAD-based genetic map of yellow starthistle (Centaurea solstitialis) reveal putative structural variation and QTLs associated with invader traits.</title>
        <authorList>
            <person name="Reatini B."/>
            <person name="Cang F.A."/>
            <person name="Jiang Q."/>
            <person name="Mckibben M.T.W."/>
            <person name="Barker M.S."/>
            <person name="Rieseberg L.H."/>
            <person name="Dlugosch K.M."/>
        </authorList>
    </citation>
    <scope>NUCLEOTIDE SEQUENCE</scope>
    <source>
        <strain evidence="5">CAN-66</strain>
        <tissue evidence="5">Leaf</tissue>
    </source>
</reference>
<dbReference type="Pfam" id="PF13952">
    <property type="entry name" value="DUF4216"/>
    <property type="match status" value="1"/>
</dbReference>
<sequence>MTIDKSWITCRRRSSNEYWNGLQAFLAMAKEHVDCDGKVKCPCNKCVNFLNQELSVIEAHIHRYGFDVDYQKWIYHGEADPPSDVNDGAPRTDEMFDVINDIAGERNSNEEDFDEGVSGTDDEFAELLQEVEAELYPGCSWLSSLSFLAKMLHMKVMNKWTDSSFDQLLQFMKFALPKENKIPTSYYEAKKKMRKIGITNQCKTVQFAVKVDGSTKIQKEKKVAQKVLRYFPLTPRLKRMYSSRHTAKDMTWHTTGRSTEDGTMHHPVDGSAWKNFDMKYPEFAKEPRNVRLGLAADGFNPFGNMSLSYSMWPVILTTYNTPPWLCMKESSFMLTLLIPGPKSPGKDMDVFLRPLVEELKMLWFEGVQTRDASTNTVFTMRAALLWTINDFPARSSLSGWSGQGYKACPTCNEDTPSCRVIGKTSYVGHRRFLPSNHRWRKSKLFDGKIEKRNPPRRFSSAAILQQLDSLPIRIAGKHPNFGGVKRKRDPKELNWTKRSIFFELEYWASLELKHNLDVMHVEKNICESLLGTLLMNDKSKDTVNARVDLKEWGIRKELWLQEKDGKVVKPHPKYSFTIGDRRRFCQFIKGIKLPDGFGSNFKQKVTDNDSNIIGLKSHDCHILMQRLLPVGVRGYLDASISTPIIELCSFFKQICARTLVVEDMKRAEDQLIKILCNLELIFPPAFFDIMIHLVLHLPEEAILGGPVYMRWMYPFERYMKKLKNYVRNKAKPEGSIAEGYVADEALTFCSMYLEGVQTKFNRPDRNDDVVIPKRQLSVFESQCRPISKQTVIFVEEKVRKGVEWFVLNNCPEIEVYMNQFKFEMQGSNQQKEFPEWFKNKMSSLRLAGSKECTEELFSLAHGSDFNAYSYTACIVNGVRFVVHSRDIRRTTQNSGVAVPGCDGFTFYGQLEDIVELCYLGGYSVVLFRCKWFNTDPNKKRCVTKNNITSIAVNSEWYKDDQYILASQAKQVFYIDDPSENRNWRVVEDVNHRKIWDHPSIDGVNEIDVVHDHNSSNFVLAANLDELPDVSLERVGHSSMVHDTSTPHAINDADFIDDEDDDADVELLDDNEDVDDDDVDNDDADAYCSSDESD</sequence>
<evidence type="ECO:0000259" key="4">
    <source>
        <dbReference type="Pfam" id="PF13963"/>
    </source>
</evidence>
<dbReference type="AlphaFoldDB" id="A0AA38WP71"/>
<dbReference type="PANTHER" id="PTHR48258:SF14">
    <property type="entry name" value="OS02G0583300 PROTEIN"/>
    <property type="match status" value="1"/>
</dbReference>
<feature type="domain" description="DUF4216" evidence="2">
    <location>
        <begin position="915"/>
        <end position="986"/>
    </location>
</feature>
<accession>A0AA38WP71</accession>
<dbReference type="InterPro" id="IPR004242">
    <property type="entry name" value="Transposase_21"/>
</dbReference>
<evidence type="ECO:0000256" key="1">
    <source>
        <dbReference type="SAM" id="MobiDB-lite"/>
    </source>
</evidence>
<dbReference type="InterPro" id="IPR025452">
    <property type="entry name" value="DUF4218"/>
</dbReference>
<dbReference type="Pfam" id="PF13960">
    <property type="entry name" value="DUF4218"/>
    <property type="match status" value="1"/>
</dbReference>
<evidence type="ECO:0000313" key="6">
    <source>
        <dbReference type="Proteomes" id="UP001172457"/>
    </source>
</evidence>
<dbReference type="PANTHER" id="PTHR48258">
    <property type="entry name" value="DUF4218 DOMAIN-CONTAINING PROTEIN-RELATED"/>
    <property type="match status" value="1"/>
</dbReference>
<feature type="region of interest" description="Disordered" evidence="1">
    <location>
        <begin position="1069"/>
        <end position="1093"/>
    </location>
</feature>
<dbReference type="InterPro" id="IPR025312">
    <property type="entry name" value="DUF4216"/>
</dbReference>
<comment type="caution">
    <text evidence="5">The sequence shown here is derived from an EMBL/GenBank/DDBJ whole genome shotgun (WGS) entry which is preliminary data.</text>
</comment>
<name>A0AA38WP71_9ASTR</name>
<organism evidence="5 6">
    <name type="scientific">Centaurea solstitialis</name>
    <name type="common">yellow star-thistle</name>
    <dbReference type="NCBI Taxonomy" id="347529"/>
    <lineage>
        <taxon>Eukaryota</taxon>
        <taxon>Viridiplantae</taxon>
        <taxon>Streptophyta</taxon>
        <taxon>Embryophyta</taxon>
        <taxon>Tracheophyta</taxon>
        <taxon>Spermatophyta</taxon>
        <taxon>Magnoliopsida</taxon>
        <taxon>eudicotyledons</taxon>
        <taxon>Gunneridae</taxon>
        <taxon>Pentapetalae</taxon>
        <taxon>asterids</taxon>
        <taxon>campanulids</taxon>
        <taxon>Asterales</taxon>
        <taxon>Asteraceae</taxon>
        <taxon>Carduoideae</taxon>
        <taxon>Cardueae</taxon>
        <taxon>Centaureinae</taxon>
        <taxon>Centaurea</taxon>
    </lineage>
</organism>
<feature type="domain" description="Transposase-associated" evidence="4">
    <location>
        <begin position="5"/>
        <end position="78"/>
    </location>
</feature>
<evidence type="ECO:0008006" key="7">
    <source>
        <dbReference type="Google" id="ProtNLM"/>
    </source>
</evidence>
<dbReference type="InterPro" id="IPR029480">
    <property type="entry name" value="Transpos_assoc"/>
</dbReference>
<dbReference type="Proteomes" id="UP001172457">
    <property type="component" value="Chromosome 1"/>
</dbReference>
<keyword evidence="6" id="KW-1185">Reference proteome</keyword>